<dbReference type="Proteomes" id="UP001157006">
    <property type="component" value="Chromosome 2"/>
</dbReference>
<dbReference type="GO" id="GO:0031593">
    <property type="term" value="F:polyubiquitin modification-dependent protein binding"/>
    <property type="evidence" value="ECO:0007669"/>
    <property type="project" value="UniProtKB-ARBA"/>
</dbReference>
<keyword evidence="5" id="KW-0064">Aspartyl protease</keyword>
<dbReference type="PROSITE" id="PS50053">
    <property type="entry name" value="UBIQUITIN_2"/>
    <property type="match status" value="1"/>
</dbReference>
<organism evidence="10 11">
    <name type="scientific">Vicia faba</name>
    <name type="common">Broad bean</name>
    <name type="synonym">Faba vulgaris</name>
    <dbReference type="NCBI Taxonomy" id="3906"/>
    <lineage>
        <taxon>Eukaryota</taxon>
        <taxon>Viridiplantae</taxon>
        <taxon>Streptophyta</taxon>
        <taxon>Embryophyta</taxon>
        <taxon>Tracheophyta</taxon>
        <taxon>Spermatophyta</taxon>
        <taxon>Magnoliopsida</taxon>
        <taxon>eudicotyledons</taxon>
        <taxon>Gunneridae</taxon>
        <taxon>Pentapetalae</taxon>
        <taxon>rosids</taxon>
        <taxon>fabids</taxon>
        <taxon>Fabales</taxon>
        <taxon>Fabaceae</taxon>
        <taxon>Papilionoideae</taxon>
        <taxon>50 kb inversion clade</taxon>
        <taxon>NPAAA clade</taxon>
        <taxon>Hologalegina</taxon>
        <taxon>IRL clade</taxon>
        <taxon>Fabeae</taxon>
        <taxon>Vicia</taxon>
    </lineage>
</organism>
<dbReference type="InterPro" id="IPR000626">
    <property type="entry name" value="Ubiquitin-like_dom"/>
</dbReference>
<dbReference type="InterPro" id="IPR029071">
    <property type="entry name" value="Ubiquitin-like_domsf"/>
</dbReference>
<evidence type="ECO:0000256" key="2">
    <source>
        <dbReference type="ARBA" id="ARBA00009136"/>
    </source>
</evidence>
<dbReference type="SUPFAM" id="SSF50630">
    <property type="entry name" value="Acid proteases"/>
    <property type="match status" value="1"/>
</dbReference>
<dbReference type="SMART" id="SM00213">
    <property type="entry name" value="UBQ"/>
    <property type="match status" value="1"/>
</dbReference>
<dbReference type="Gene3D" id="1.10.8.10">
    <property type="entry name" value="DNA helicase RuvA subunit, C-terminal domain"/>
    <property type="match status" value="1"/>
</dbReference>
<dbReference type="SUPFAM" id="SSF46934">
    <property type="entry name" value="UBA-like"/>
    <property type="match status" value="1"/>
</dbReference>
<dbReference type="CDD" id="cd01796">
    <property type="entry name" value="Ubl_Ddi1_like"/>
    <property type="match status" value="1"/>
</dbReference>
<feature type="domain" description="Ubiquitin-like" evidence="9">
    <location>
        <begin position="1"/>
        <end position="76"/>
    </location>
</feature>
<dbReference type="Gene3D" id="2.40.70.10">
    <property type="entry name" value="Acid Proteases"/>
    <property type="match status" value="1"/>
</dbReference>
<dbReference type="GO" id="GO:0004190">
    <property type="term" value="F:aspartic-type endopeptidase activity"/>
    <property type="evidence" value="ECO:0007669"/>
    <property type="project" value="UniProtKB-KW"/>
</dbReference>
<dbReference type="GO" id="GO:0005737">
    <property type="term" value="C:cytoplasm"/>
    <property type="evidence" value="ECO:0007669"/>
    <property type="project" value="UniProtKB-SubCell"/>
</dbReference>
<keyword evidence="3" id="KW-0963">Cytoplasm</keyword>
<gene>
    <name evidence="10" type="ORF">VFH_II051240</name>
</gene>
<dbReference type="InterPro" id="IPR033882">
    <property type="entry name" value="DDI1_N"/>
</dbReference>
<dbReference type="FunFam" id="2.40.70.10:FF:000005">
    <property type="entry name" value="DNA damage inducible 1 homolog 2"/>
    <property type="match status" value="1"/>
</dbReference>
<feature type="domain" description="UBA" evidence="8">
    <location>
        <begin position="369"/>
        <end position="411"/>
    </location>
</feature>
<protein>
    <recommendedName>
        <fullName evidence="12">DNA damage-inducible protein 1</fullName>
    </recommendedName>
</protein>
<dbReference type="Pfam" id="PF00240">
    <property type="entry name" value="ubiquitin"/>
    <property type="match status" value="1"/>
</dbReference>
<evidence type="ECO:0000256" key="4">
    <source>
        <dbReference type="ARBA" id="ARBA00022670"/>
    </source>
</evidence>
<keyword evidence="6" id="KW-0378">Hydrolase</keyword>
<dbReference type="EMBL" id="OX451737">
    <property type="protein sequence ID" value="CAI8596778.1"/>
    <property type="molecule type" value="Genomic_DNA"/>
</dbReference>
<accession>A0AAV0ZHX0</accession>
<evidence type="ECO:0000313" key="10">
    <source>
        <dbReference type="EMBL" id="CAI8596778.1"/>
    </source>
</evidence>
<evidence type="ECO:0000259" key="9">
    <source>
        <dbReference type="PROSITE" id="PS50053"/>
    </source>
</evidence>
<dbReference type="CDD" id="cd05479">
    <property type="entry name" value="RP_DDI"/>
    <property type="match status" value="1"/>
</dbReference>
<name>A0AAV0ZHX0_VICFA</name>
<dbReference type="PANTHER" id="PTHR12917:SF1">
    <property type="entry name" value="AT13091P"/>
    <property type="match status" value="1"/>
</dbReference>
<dbReference type="PROSITE" id="PS50030">
    <property type="entry name" value="UBA"/>
    <property type="match status" value="1"/>
</dbReference>
<dbReference type="InterPro" id="IPR009060">
    <property type="entry name" value="UBA-like_sf"/>
</dbReference>
<evidence type="ECO:0008006" key="12">
    <source>
        <dbReference type="Google" id="ProtNLM"/>
    </source>
</evidence>
<dbReference type="InterPro" id="IPR021109">
    <property type="entry name" value="Peptidase_aspartic_dom_sf"/>
</dbReference>
<evidence type="ECO:0000256" key="3">
    <source>
        <dbReference type="ARBA" id="ARBA00022490"/>
    </source>
</evidence>
<reference evidence="10 11" key="1">
    <citation type="submission" date="2023-01" db="EMBL/GenBank/DDBJ databases">
        <authorList>
            <person name="Kreplak J."/>
        </authorList>
    </citation>
    <scope>NUCLEOTIDE SEQUENCE [LARGE SCALE GENOMIC DNA]</scope>
</reference>
<evidence type="ECO:0000256" key="1">
    <source>
        <dbReference type="ARBA" id="ARBA00004496"/>
    </source>
</evidence>
<dbReference type="PANTHER" id="PTHR12917">
    <property type="entry name" value="ASPARTYL PROTEASE DDI-RELATED"/>
    <property type="match status" value="1"/>
</dbReference>
<feature type="compositionally biased region" description="Low complexity" evidence="7">
    <location>
        <begin position="353"/>
        <end position="362"/>
    </location>
</feature>
<dbReference type="Gene3D" id="3.10.20.90">
    <property type="entry name" value="Phosphatidylinositol 3-kinase Catalytic Subunit, Chain A, domain 1"/>
    <property type="match status" value="1"/>
</dbReference>
<comment type="subcellular location">
    <subcellularLocation>
        <location evidence="1">Cytoplasm</location>
    </subcellularLocation>
</comment>
<dbReference type="SMART" id="SM00165">
    <property type="entry name" value="UBA"/>
    <property type="match status" value="1"/>
</dbReference>
<dbReference type="AlphaFoldDB" id="A0AAV0ZHX0"/>
<evidence type="ECO:0000256" key="7">
    <source>
        <dbReference type="SAM" id="MobiDB-lite"/>
    </source>
</evidence>
<evidence type="ECO:0000313" key="11">
    <source>
        <dbReference type="Proteomes" id="UP001157006"/>
    </source>
</evidence>
<evidence type="ECO:0000256" key="5">
    <source>
        <dbReference type="ARBA" id="ARBA00022750"/>
    </source>
</evidence>
<keyword evidence="4" id="KW-0645">Protease</keyword>
<dbReference type="InterPro" id="IPR015940">
    <property type="entry name" value="UBA"/>
</dbReference>
<keyword evidence="11" id="KW-1185">Reference proteome</keyword>
<proteinExistence type="inferred from homology"/>
<evidence type="ECO:0000259" key="8">
    <source>
        <dbReference type="PROSITE" id="PS50030"/>
    </source>
</evidence>
<dbReference type="CDD" id="cd14309">
    <property type="entry name" value="UBA_scDdi1_like"/>
    <property type="match status" value="1"/>
</dbReference>
<dbReference type="SUPFAM" id="SSF54236">
    <property type="entry name" value="Ubiquitin-like"/>
    <property type="match status" value="1"/>
</dbReference>
<dbReference type="Pfam" id="PF09668">
    <property type="entry name" value="Asp_protease"/>
    <property type="match status" value="1"/>
</dbReference>
<dbReference type="InterPro" id="IPR019103">
    <property type="entry name" value="Peptidase_aspartic_DDI1-type"/>
</dbReference>
<comment type="similarity">
    <text evidence="2">Belongs to the DDI1 family.</text>
</comment>
<feature type="region of interest" description="Disordered" evidence="7">
    <location>
        <begin position="340"/>
        <end position="372"/>
    </location>
</feature>
<sequence length="411" mass="44956">MKITVMTADEQILNLDVDPNESVENVKALLEVETGVSIQQQQILFNGNEVNNSQKLSAIGVKDDDLLMMTVSRAGAGAGAGAVASSGSANDLSINTDGSAVNPGAFQQHFRRDSNLMGRLFQSDPEFAQVILGNDLNKIQEILRLRHRQRDQLRRQKEEEMALLYADPFDVEAQKKIEAAIRQKGIDENWEAALEHNPEGFARVVMLYVDMEVNGVPMKAFVDSGAQSTIISKTCAERLGLLRLLDQRYKGVAHGVGQTEILGRIHVAPIKIGNIFYPCSFLVLDSPNMEFLFGLDMLRKHQCIIDLKENVLRVGGGEVSVPFLQEKDIPSRYLDEEKYSKEASSSGVPPPVTSGNNNSSQGGASGGGSKDSEFESKVAKLVELGFERQAVIQALQLFNGNEEQAAGFLFG</sequence>
<dbReference type="GO" id="GO:0006508">
    <property type="term" value="P:proteolysis"/>
    <property type="evidence" value="ECO:0007669"/>
    <property type="project" value="UniProtKB-KW"/>
</dbReference>
<dbReference type="Pfam" id="PF00627">
    <property type="entry name" value="UBA"/>
    <property type="match status" value="1"/>
</dbReference>
<evidence type="ECO:0000256" key="6">
    <source>
        <dbReference type="ARBA" id="ARBA00022801"/>
    </source>
</evidence>